<name>A0A345UGH4_9BACT</name>
<protein>
    <recommendedName>
        <fullName evidence="3">Biopolymer transport protein ExbD</fullName>
    </recommendedName>
</protein>
<sequence length="117" mass="13176">MNLLIMKKLGLTTLFCLGALIMVYLVNGDFQNQLEEPRIVVITLDADNLIFLDGQRISFANLQKQISEIRDSEPLLFEIRSEAGSCIYRINDLTRFLHPDPVQFAHATPSSAPAARE</sequence>
<evidence type="ECO:0000313" key="2">
    <source>
        <dbReference type="Proteomes" id="UP000254808"/>
    </source>
</evidence>
<dbReference type="AlphaFoldDB" id="A0A345UGH4"/>
<accession>A0A345UGH4</accession>
<organism evidence="1 2">
    <name type="scientific">Cyclonatronum proteinivorum</name>
    <dbReference type="NCBI Taxonomy" id="1457365"/>
    <lineage>
        <taxon>Bacteria</taxon>
        <taxon>Pseudomonadati</taxon>
        <taxon>Balneolota</taxon>
        <taxon>Balneolia</taxon>
        <taxon>Balneolales</taxon>
        <taxon>Cyclonatronaceae</taxon>
        <taxon>Cyclonatronum</taxon>
    </lineage>
</organism>
<evidence type="ECO:0008006" key="3">
    <source>
        <dbReference type="Google" id="ProtNLM"/>
    </source>
</evidence>
<dbReference type="Proteomes" id="UP000254808">
    <property type="component" value="Chromosome"/>
</dbReference>
<dbReference type="KEGG" id="cprv:CYPRO_0288"/>
<evidence type="ECO:0000313" key="1">
    <source>
        <dbReference type="EMBL" id="AXI99575.1"/>
    </source>
</evidence>
<proteinExistence type="predicted"/>
<reference evidence="1 2" key="1">
    <citation type="submission" date="2018-03" db="EMBL/GenBank/DDBJ databases">
        <title>Phenotypic and genomic properties of Cyclonatronum proteinivorum gen. nov., sp. nov., a haloalkaliphilic bacteroidete from soda lakes possessing Na+-translocating rhodopsin.</title>
        <authorList>
            <person name="Toshchakov S.V."/>
            <person name="Korzhenkov A."/>
            <person name="Samarov N.I."/>
            <person name="Kublanov I.V."/>
            <person name="Muntyan M.S."/>
            <person name="Sorokin D.Y."/>
        </authorList>
    </citation>
    <scope>NUCLEOTIDE SEQUENCE [LARGE SCALE GENOMIC DNA]</scope>
    <source>
        <strain evidence="1 2">Omega</strain>
    </source>
</reference>
<gene>
    <name evidence="1" type="ORF">CYPRO_0288</name>
</gene>
<dbReference type="RefSeq" id="WP_114982855.1">
    <property type="nucleotide sequence ID" value="NZ_CP027806.1"/>
</dbReference>
<dbReference type="EMBL" id="CP027806">
    <property type="protein sequence ID" value="AXI99575.1"/>
    <property type="molecule type" value="Genomic_DNA"/>
</dbReference>
<keyword evidence="2" id="KW-1185">Reference proteome</keyword>